<dbReference type="Pfam" id="PF14352">
    <property type="entry name" value="DUF4402"/>
    <property type="match status" value="1"/>
</dbReference>
<reference evidence="2 3" key="1">
    <citation type="journal article" date="2010" name="J. Bacteriol.">
        <title>The complete genome sequence of Croceibacter atlanticus HTCC2559T.</title>
        <authorList>
            <person name="Oh H.M."/>
            <person name="Kang I."/>
            <person name="Ferriera S."/>
            <person name="Giovannoni S.J."/>
            <person name="Cho J.C."/>
        </authorList>
    </citation>
    <scope>NUCLEOTIDE SEQUENCE [LARGE SCALE GENOMIC DNA]</scope>
    <source>
        <strain evidence="3">ATCC BAA-628 / HTCC2559 / KCTC 12090</strain>
    </source>
</reference>
<dbReference type="RefSeq" id="WP_013187814.1">
    <property type="nucleotide sequence ID" value="NC_014230.1"/>
</dbReference>
<name>A3U9E3_CROAH</name>
<evidence type="ECO:0000313" key="3">
    <source>
        <dbReference type="Proteomes" id="UP000002297"/>
    </source>
</evidence>
<protein>
    <recommendedName>
        <fullName evidence="4">DUF4402 domain-containing protein</fullName>
    </recommendedName>
</protein>
<sequence length="180" mass="18196">MKTFKNLVFTAVLSTFGILTATAQLTNTATANASATIVQDLTIEKTNDLNFGVVIPSSSASSFILAPAGGLTISVGSVSQILGDQTAASPEAAAFEVTGSGISIFTISLPTSIDITNANDDTMTVDTFTSSLPVAGVTLGGVLGDLSVTEDFTVGAKLNVGADQAAGLYTGTFDVTVNYL</sequence>
<evidence type="ECO:0000313" key="2">
    <source>
        <dbReference type="EMBL" id="EAP86429.1"/>
    </source>
</evidence>
<gene>
    <name evidence="2" type="ordered locus">CA2559_10353</name>
</gene>
<dbReference type="KEGG" id="cat:CA2559_10353"/>
<dbReference type="OrthoDB" id="598336at2"/>
<feature type="signal peptide" evidence="1">
    <location>
        <begin position="1"/>
        <end position="23"/>
    </location>
</feature>
<dbReference type="STRING" id="216432.CA2559_10353"/>
<accession>A3U9E3</accession>
<dbReference type="eggNOG" id="ENOG5033E5M">
    <property type="taxonomic scope" value="Bacteria"/>
</dbReference>
<keyword evidence="1" id="KW-0732">Signal</keyword>
<dbReference type="HOGENOM" id="CLU_124984_0_0_10"/>
<proteinExistence type="predicted"/>
<feature type="chain" id="PRO_5002659094" description="DUF4402 domain-containing protein" evidence="1">
    <location>
        <begin position="24"/>
        <end position="180"/>
    </location>
</feature>
<evidence type="ECO:0000256" key="1">
    <source>
        <dbReference type="SAM" id="SignalP"/>
    </source>
</evidence>
<dbReference type="AlphaFoldDB" id="A3U9E3"/>
<dbReference type="GeneID" id="89453812"/>
<evidence type="ECO:0008006" key="4">
    <source>
        <dbReference type="Google" id="ProtNLM"/>
    </source>
</evidence>
<keyword evidence="3" id="KW-1185">Reference proteome</keyword>
<dbReference type="EMBL" id="CP002046">
    <property type="protein sequence ID" value="EAP86429.1"/>
    <property type="molecule type" value="Genomic_DNA"/>
</dbReference>
<dbReference type="InterPro" id="IPR025514">
    <property type="entry name" value="DUF4402"/>
</dbReference>
<organism evidence="2 3">
    <name type="scientific">Croceibacter atlanticus (strain ATCC BAA-628 / JCM 21780 / CIP 108009 / IAM 15332 / KCTC 12090 / HTCC2559)</name>
    <dbReference type="NCBI Taxonomy" id="216432"/>
    <lineage>
        <taxon>Bacteria</taxon>
        <taxon>Pseudomonadati</taxon>
        <taxon>Bacteroidota</taxon>
        <taxon>Flavobacteriia</taxon>
        <taxon>Flavobacteriales</taxon>
        <taxon>Flavobacteriaceae</taxon>
        <taxon>Croceibacter</taxon>
    </lineage>
</organism>
<dbReference type="Proteomes" id="UP000002297">
    <property type="component" value="Chromosome"/>
</dbReference>